<dbReference type="Proteomes" id="UP001054945">
    <property type="component" value="Unassembled WGS sequence"/>
</dbReference>
<evidence type="ECO:0000313" key="2">
    <source>
        <dbReference type="Proteomes" id="UP001054945"/>
    </source>
</evidence>
<proteinExistence type="predicted"/>
<dbReference type="AlphaFoldDB" id="A0AAV4WJG4"/>
<dbReference type="EMBL" id="BPLR01016267">
    <property type="protein sequence ID" value="GIY82676.1"/>
    <property type="molecule type" value="Genomic_DNA"/>
</dbReference>
<name>A0AAV4WJG4_CAEEX</name>
<protein>
    <submittedName>
        <fullName evidence="1">Uncharacterized protein</fullName>
    </submittedName>
</protein>
<sequence>MKSFHEISQFDPVLPITITIIDIVHSDEIFSRDLTIWILSLPITITIIDIVRSDGNLFKISQFDPVLPITIAIIDIVRSDEIFHEISQFDLCLTNNYNNN</sequence>
<accession>A0AAV4WJG4</accession>
<gene>
    <name evidence="1" type="ORF">CEXT_508501</name>
</gene>
<keyword evidence="2" id="KW-1185">Reference proteome</keyword>
<comment type="caution">
    <text evidence="1">The sequence shown here is derived from an EMBL/GenBank/DDBJ whole genome shotgun (WGS) entry which is preliminary data.</text>
</comment>
<organism evidence="1 2">
    <name type="scientific">Caerostris extrusa</name>
    <name type="common">Bark spider</name>
    <name type="synonym">Caerostris bankana</name>
    <dbReference type="NCBI Taxonomy" id="172846"/>
    <lineage>
        <taxon>Eukaryota</taxon>
        <taxon>Metazoa</taxon>
        <taxon>Ecdysozoa</taxon>
        <taxon>Arthropoda</taxon>
        <taxon>Chelicerata</taxon>
        <taxon>Arachnida</taxon>
        <taxon>Araneae</taxon>
        <taxon>Araneomorphae</taxon>
        <taxon>Entelegynae</taxon>
        <taxon>Araneoidea</taxon>
        <taxon>Araneidae</taxon>
        <taxon>Caerostris</taxon>
    </lineage>
</organism>
<reference evidence="1 2" key="1">
    <citation type="submission" date="2021-06" db="EMBL/GenBank/DDBJ databases">
        <title>Caerostris extrusa draft genome.</title>
        <authorList>
            <person name="Kono N."/>
            <person name="Arakawa K."/>
        </authorList>
    </citation>
    <scope>NUCLEOTIDE SEQUENCE [LARGE SCALE GENOMIC DNA]</scope>
</reference>
<evidence type="ECO:0000313" key="1">
    <source>
        <dbReference type="EMBL" id="GIY82676.1"/>
    </source>
</evidence>